<sequence length="186" mass="21410">MASIQLLKAFSTAVMLLMGLSGYSLVLQTEPVFAEKPEEAVHEINEPLKVTIILQRVYLDGEMSEERIEESIWSMEDFWAKYDEWQLVDMEANKAVFRQEYDDISPLLKANGYFGLSDEGVLTIFNGRPDGSNIIQSFFQIDLGRLESIKRDQLKKGIPIRNKQCYEEVLETFKPYTVRENSEEPG</sequence>
<accession>A0A0A8XAV2</accession>
<dbReference type="InterPro" id="IPR038117">
    <property type="entry name" value="BofC_C_sf"/>
</dbReference>
<dbReference type="AlphaFoldDB" id="A0A0A8XAV2"/>
<name>A0A0A8XAV2_MESS1</name>
<dbReference type="Gene3D" id="3.30.70.1740">
    <property type="entry name" value="Bypass-of-forespore C, C-terminal domain"/>
    <property type="match status" value="1"/>
</dbReference>
<dbReference type="Gene3D" id="3.10.20.420">
    <property type="entry name" value="Bypass-of-forespore C, N-terminal domain"/>
    <property type="match status" value="1"/>
</dbReference>
<dbReference type="EMBL" id="BASE01000107">
    <property type="protein sequence ID" value="GAM16167.1"/>
    <property type="molecule type" value="Genomic_DNA"/>
</dbReference>
<dbReference type="Pfam" id="PF08955">
    <property type="entry name" value="BofC_C"/>
    <property type="match status" value="1"/>
</dbReference>
<feature type="domain" description="Bypass of forespore C C-terminal" evidence="1">
    <location>
        <begin position="102"/>
        <end position="174"/>
    </location>
</feature>
<dbReference type="Proteomes" id="UP000031014">
    <property type="component" value="Unassembled WGS sequence"/>
</dbReference>
<organism evidence="3 4">
    <name type="scientific">Mesobacillus selenatarsenatis (strain DSM 18680 / JCM 14380 / FERM P-15431 / SF-1)</name>
    <dbReference type="NCBI Taxonomy" id="1321606"/>
    <lineage>
        <taxon>Bacteria</taxon>
        <taxon>Bacillati</taxon>
        <taxon>Bacillota</taxon>
        <taxon>Bacilli</taxon>
        <taxon>Bacillales</taxon>
        <taxon>Bacillaceae</taxon>
        <taxon>Mesobacillus</taxon>
    </lineage>
</organism>
<dbReference type="InterPro" id="IPR038118">
    <property type="entry name" value="BOFC_N_sf"/>
</dbReference>
<evidence type="ECO:0000259" key="1">
    <source>
        <dbReference type="Pfam" id="PF08955"/>
    </source>
</evidence>
<dbReference type="InterPro" id="IPR015071">
    <property type="entry name" value="BOFC_N"/>
</dbReference>
<reference evidence="3 4" key="1">
    <citation type="submission" date="2013-06" db="EMBL/GenBank/DDBJ databases">
        <title>Whole genome shotgun sequence of Bacillus selenatarsenatis SF-1.</title>
        <authorList>
            <person name="Kuroda M."/>
            <person name="Sei K."/>
            <person name="Yamashita M."/>
            <person name="Ike M."/>
        </authorList>
    </citation>
    <scope>NUCLEOTIDE SEQUENCE [LARGE SCALE GENOMIC DNA]</scope>
    <source>
        <strain evidence="3 4">SF-1</strain>
    </source>
</reference>
<dbReference type="RefSeq" id="WP_052442249.1">
    <property type="nucleotide sequence ID" value="NZ_BASE01000107.1"/>
</dbReference>
<keyword evidence="4" id="KW-1185">Reference proteome</keyword>
<evidence type="ECO:0000259" key="2">
    <source>
        <dbReference type="Pfam" id="PF08977"/>
    </source>
</evidence>
<proteinExistence type="predicted"/>
<gene>
    <name evidence="3" type="ORF">SAMD00020551_4340</name>
</gene>
<comment type="caution">
    <text evidence="3">The sequence shown here is derived from an EMBL/GenBank/DDBJ whole genome shotgun (WGS) entry which is preliminary data.</text>
</comment>
<protein>
    <submittedName>
        <fullName evidence="3">Bypass-of-forespore protein C, putative</fullName>
    </submittedName>
</protein>
<dbReference type="Pfam" id="PF08977">
    <property type="entry name" value="BOFC_N"/>
    <property type="match status" value="1"/>
</dbReference>
<dbReference type="InterPro" id="IPR015050">
    <property type="entry name" value="BofC_C"/>
</dbReference>
<dbReference type="STRING" id="1321606.SAMD00020551_4340"/>
<evidence type="ECO:0000313" key="3">
    <source>
        <dbReference type="EMBL" id="GAM16167.1"/>
    </source>
</evidence>
<feature type="domain" description="Bypass-of-forespore C N-terminal" evidence="2">
    <location>
        <begin position="50"/>
        <end position="99"/>
    </location>
</feature>
<evidence type="ECO:0000313" key="4">
    <source>
        <dbReference type="Proteomes" id="UP000031014"/>
    </source>
</evidence>